<dbReference type="RefSeq" id="WP_103238789.1">
    <property type="nucleotide sequence ID" value="NZ_CANRXC010000012.1"/>
</dbReference>
<evidence type="ECO:0000259" key="1">
    <source>
        <dbReference type="Pfam" id="PF13173"/>
    </source>
</evidence>
<protein>
    <recommendedName>
        <fullName evidence="5">Archaeal ATPase</fullName>
    </recommendedName>
</protein>
<dbReference type="OrthoDB" id="9801684at2"/>
<dbReference type="InterPro" id="IPR025420">
    <property type="entry name" value="DUF4143"/>
</dbReference>
<evidence type="ECO:0000313" key="4">
    <source>
        <dbReference type="Proteomes" id="UP000236311"/>
    </source>
</evidence>
<organism evidence="3 4">
    <name type="scientific">Acetatifactor muris</name>
    <dbReference type="NCBI Taxonomy" id="879566"/>
    <lineage>
        <taxon>Bacteria</taxon>
        <taxon>Bacillati</taxon>
        <taxon>Bacillota</taxon>
        <taxon>Clostridia</taxon>
        <taxon>Lachnospirales</taxon>
        <taxon>Lachnospiraceae</taxon>
        <taxon>Acetatifactor</taxon>
    </lineage>
</organism>
<gene>
    <name evidence="3" type="ORF">AMURIS_01411</name>
</gene>
<evidence type="ECO:0000259" key="2">
    <source>
        <dbReference type="Pfam" id="PF13635"/>
    </source>
</evidence>
<dbReference type="Proteomes" id="UP000236311">
    <property type="component" value="Unassembled WGS sequence"/>
</dbReference>
<dbReference type="AlphaFoldDB" id="A0A2K4ZE23"/>
<dbReference type="Gene3D" id="3.40.50.300">
    <property type="entry name" value="P-loop containing nucleotide triphosphate hydrolases"/>
    <property type="match status" value="1"/>
</dbReference>
<dbReference type="PANTHER" id="PTHR43566:SF2">
    <property type="entry name" value="DUF4143 DOMAIN-CONTAINING PROTEIN"/>
    <property type="match status" value="1"/>
</dbReference>
<dbReference type="Pfam" id="PF13173">
    <property type="entry name" value="AAA_14"/>
    <property type="match status" value="1"/>
</dbReference>
<dbReference type="EMBL" id="OFSM01000006">
    <property type="protein sequence ID" value="SOY28700.1"/>
    <property type="molecule type" value="Genomic_DNA"/>
</dbReference>
<reference evidence="3 4" key="1">
    <citation type="submission" date="2018-01" db="EMBL/GenBank/DDBJ databases">
        <authorList>
            <person name="Gaut B.S."/>
            <person name="Morton B.R."/>
            <person name="Clegg M.T."/>
            <person name="Duvall M.R."/>
        </authorList>
    </citation>
    <scope>NUCLEOTIDE SEQUENCE [LARGE SCALE GENOMIC DNA]</scope>
    <source>
        <strain evidence="3">GP69</strain>
    </source>
</reference>
<evidence type="ECO:0000313" key="3">
    <source>
        <dbReference type="EMBL" id="SOY28700.1"/>
    </source>
</evidence>
<feature type="domain" description="DUF4143" evidence="2">
    <location>
        <begin position="200"/>
        <end position="359"/>
    </location>
</feature>
<accession>A0A2K4ZE23</accession>
<name>A0A2K4ZE23_9FIRM</name>
<sequence>MTYIRRDLEEKILSLSKEYAAILITGPRQVGKTTVLRQLKQENRAYVTLDDLEDRSMARNDPALFLQLHDRPILIDEVQYAPQLFSYIKIEIDNGAAPGSFWLSGSQAFRMMNLAQESLAGRVALLHMPSLSQHEIYGSGSTSPFTIELNALKERVKTNAPADMREIYHRIWKGSMPGLISGRFSDRDVFYSSYLQTYIDRDVSDLVNLTDKLIFQDFIRSAACRIGQVLNIHDIAQDVGVSDDTAKRWLQVLEKSDVIFYLRPYSNNLLKRTVKTPKLYFFDTGLVAYLTKYSSPDILANGALSGAILENYVVSELLKTYQNHARECLLWYYRDKEMREIDMIMESDGMLHPLEIKRSVNPGKELIRAFDILNKSSTARGKGGLLCMRPTLSAINSDNYIIPIWMI</sequence>
<dbReference type="InterPro" id="IPR041682">
    <property type="entry name" value="AAA_14"/>
</dbReference>
<evidence type="ECO:0008006" key="5">
    <source>
        <dbReference type="Google" id="ProtNLM"/>
    </source>
</evidence>
<keyword evidence="4" id="KW-1185">Reference proteome</keyword>
<dbReference type="SUPFAM" id="SSF52540">
    <property type="entry name" value="P-loop containing nucleoside triphosphate hydrolases"/>
    <property type="match status" value="1"/>
</dbReference>
<dbReference type="InterPro" id="IPR027417">
    <property type="entry name" value="P-loop_NTPase"/>
</dbReference>
<proteinExistence type="predicted"/>
<feature type="domain" description="AAA" evidence="1">
    <location>
        <begin position="20"/>
        <end position="136"/>
    </location>
</feature>
<dbReference type="Pfam" id="PF13635">
    <property type="entry name" value="DUF4143"/>
    <property type="match status" value="1"/>
</dbReference>
<dbReference type="PANTHER" id="PTHR43566">
    <property type="entry name" value="CONSERVED PROTEIN"/>
    <property type="match status" value="1"/>
</dbReference>